<organism evidence="1 2">
    <name type="scientific">Streptomyces pactum</name>
    <dbReference type="NCBI Taxonomy" id="68249"/>
    <lineage>
        <taxon>Bacteria</taxon>
        <taxon>Bacillati</taxon>
        <taxon>Actinomycetota</taxon>
        <taxon>Actinomycetes</taxon>
        <taxon>Kitasatosporales</taxon>
        <taxon>Streptomycetaceae</taxon>
        <taxon>Streptomyces</taxon>
    </lineage>
</organism>
<keyword evidence="2" id="KW-1185">Reference proteome</keyword>
<accession>A0ABS0NJT1</accession>
<dbReference type="RefSeq" id="WP_197988972.1">
    <property type="nucleotide sequence ID" value="NZ_JACYXC010000001.1"/>
</dbReference>
<proteinExistence type="predicted"/>
<evidence type="ECO:0000313" key="1">
    <source>
        <dbReference type="EMBL" id="MBH5335418.1"/>
    </source>
</evidence>
<evidence type="ECO:0000313" key="2">
    <source>
        <dbReference type="Proteomes" id="UP000807371"/>
    </source>
</evidence>
<gene>
    <name evidence="1" type="ORF">IHE55_11655</name>
</gene>
<reference evidence="1 2" key="1">
    <citation type="submission" date="2020-09" db="EMBL/GenBank/DDBJ databases">
        <title>Biosynthesis of the nuclear factor of activated T cells inhibitor NFAT-133 and its congeners in Streptomyces pactum.</title>
        <authorList>
            <person name="Zhou W."/>
            <person name="Posri P."/>
            <person name="Abugrain M.E."/>
            <person name="Weisberg A.J."/>
            <person name="Chang J.H."/>
            <person name="Mahmud T."/>
        </authorList>
    </citation>
    <scope>NUCLEOTIDE SEQUENCE [LARGE SCALE GENOMIC DNA]</scope>
    <source>
        <strain evidence="1 2">ATCC 27456</strain>
    </source>
</reference>
<protein>
    <submittedName>
        <fullName evidence="1">Uncharacterized protein</fullName>
    </submittedName>
</protein>
<dbReference type="EMBL" id="JACYXC010000001">
    <property type="protein sequence ID" value="MBH5335418.1"/>
    <property type="molecule type" value="Genomic_DNA"/>
</dbReference>
<dbReference type="InterPro" id="IPR046003">
    <property type="entry name" value="DUF5959"/>
</dbReference>
<sequence>MTESGTVDLIHLEDADGDHCIVRVTGRSQPGVLTGHDILRADVLLHTDFLDARLDVYLFPRDLDSWQRQLAGLGPGKGASIGGDRGLTLALRVQDDGSLAVMIEDPDRLSTMLWIQPRENWQEEHRDRLERVRHTWPSEVVETAPMTYEWRRDRRP</sequence>
<dbReference type="Proteomes" id="UP000807371">
    <property type="component" value="Unassembled WGS sequence"/>
</dbReference>
<dbReference type="Pfam" id="PF19384">
    <property type="entry name" value="DUF5959"/>
    <property type="match status" value="1"/>
</dbReference>
<comment type="caution">
    <text evidence="1">The sequence shown here is derived from an EMBL/GenBank/DDBJ whole genome shotgun (WGS) entry which is preliminary data.</text>
</comment>
<name>A0ABS0NJT1_9ACTN</name>